<dbReference type="SUPFAM" id="SSF52096">
    <property type="entry name" value="ClpP/crotonase"/>
    <property type="match status" value="1"/>
</dbReference>
<name>A0A1M6C3L0_9BACT</name>
<evidence type="ECO:0000313" key="6">
    <source>
        <dbReference type="Proteomes" id="UP000183994"/>
    </source>
</evidence>
<dbReference type="AlphaFoldDB" id="A0A1M6C3L0"/>
<dbReference type="InterPro" id="IPR001753">
    <property type="entry name" value="Enoyl-CoA_hydra/iso"/>
</dbReference>
<evidence type="ECO:0000256" key="2">
    <source>
        <dbReference type="ARBA" id="ARBA00005254"/>
    </source>
</evidence>
<dbReference type="CDD" id="cd06558">
    <property type="entry name" value="crotonase-like"/>
    <property type="match status" value="1"/>
</dbReference>
<dbReference type="Pfam" id="PF00378">
    <property type="entry name" value="ECH_1"/>
    <property type="match status" value="1"/>
</dbReference>
<keyword evidence="3" id="KW-0576">Peroxisome</keyword>
<dbReference type="PANTHER" id="PTHR43684">
    <property type="match status" value="1"/>
</dbReference>
<keyword evidence="6" id="KW-1185">Reference proteome</keyword>
<dbReference type="Gene3D" id="3.90.226.10">
    <property type="entry name" value="2-enoyl-CoA Hydratase, Chain A, domain 1"/>
    <property type="match status" value="1"/>
</dbReference>
<dbReference type="GO" id="GO:0004165">
    <property type="term" value="F:delta(3)-delta(2)-enoyl-CoA isomerase activity"/>
    <property type="evidence" value="ECO:0007669"/>
    <property type="project" value="UniProtKB-ARBA"/>
</dbReference>
<dbReference type="STRING" id="1121393.SAMN02745216_00136"/>
<evidence type="ECO:0000313" key="5">
    <source>
        <dbReference type="EMBL" id="SHI55401.1"/>
    </source>
</evidence>
<accession>A0A1M6C3L0</accession>
<dbReference type="PANTHER" id="PTHR43684:SF1">
    <property type="entry name" value="ENOYL-COA DELTA ISOMERASE 2"/>
    <property type="match status" value="1"/>
</dbReference>
<reference evidence="6" key="1">
    <citation type="submission" date="2016-11" db="EMBL/GenBank/DDBJ databases">
        <authorList>
            <person name="Varghese N."/>
            <person name="Submissions S."/>
        </authorList>
    </citation>
    <scope>NUCLEOTIDE SEQUENCE [LARGE SCALE GENOMIC DNA]</scope>
    <source>
        <strain evidence="6">DSM 16219</strain>
    </source>
</reference>
<protein>
    <submittedName>
        <fullName evidence="5">Enoyl-CoA hydratase/carnithine racemase</fullName>
    </submittedName>
</protein>
<dbReference type="InterPro" id="IPR029045">
    <property type="entry name" value="ClpP/crotonase-like_dom_sf"/>
</dbReference>
<dbReference type="Proteomes" id="UP000183994">
    <property type="component" value="Unassembled WGS sequence"/>
</dbReference>
<comment type="similarity">
    <text evidence="2">Belongs to the enoyl-CoA hydratase/isomerase family.</text>
</comment>
<dbReference type="InterPro" id="IPR014748">
    <property type="entry name" value="Enoyl-CoA_hydra_C"/>
</dbReference>
<proteinExistence type="inferred from homology"/>
<dbReference type="Gene3D" id="1.10.12.10">
    <property type="entry name" value="Lyase 2-enoyl-coa Hydratase, Chain A, domain 2"/>
    <property type="match status" value="1"/>
</dbReference>
<sequence>MQTEDFKDILYDKGDDGIVTLTLNTPKRKNALSAYSFLELYWAMEHFDKDPDAGVMIITGAKDPNSNDPTKEAYSSGGYFSTDVLEGLPEEILQQIDLTDIAQKRFTVRMFDCCKPIIAAVNGLAMGGAYTMTIAGCDLVYMSEHAWAQMPFSKLGVVPELASTFFLPRLLGFQKAKEILYFSKKLTAADCLELGLANAVLPHDELLDYAREQAKMLFPPGGAGLAIREMKRILHKPYIEAVSRALDLENEGLNKLWSSEDFAEGVMARIERRQPVYKGK</sequence>
<organism evidence="5 6">
    <name type="scientific">Desulfatibacillum alkenivorans DSM 16219</name>
    <dbReference type="NCBI Taxonomy" id="1121393"/>
    <lineage>
        <taxon>Bacteria</taxon>
        <taxon>Pseudomonadati</taxon>
        <taxon>Thermodesulfobacteriota</taxon>
        <taxon>Desulfobacteria</taxon>
        <taxon>Desulfobacterales</taxon>
        <taxon>Desulfatibacillaceae</taxon>
        <taxon>Desulfatibacillum</taxon>
    </lineage>
</organism>
<dbReference type="InterPro" id="IPR051053">
    <property type="entry name" value="ECH/Chromodomain_protein"/>
</dbReference>
<keyword evidence="4" id="KW-0413">Isomerase</keyword>
<dbReference type="RefSeq" id="WP_073471891.1">
    <property type="nucleotide sequence ID" value="NZ_FQZU01000001.1"/>
</dbReference>
<comment type="subcellular location">
    <subcellularLocation>
        <location evidence="1">Peroxisome</location>
    </subcellularLocation>
</comment>
<gene>
    <name evidence="5" type="ORF">SAMN02745216_00136</name>
</gene>
<evidence type="ECO:0000256" key="3">
    <source>
        <dbReference type="ARBA" id="ARBA00023140"/>
    </source>
</evidence>
<dbReference type="OrthoDB" id="9777711at2"/>
<evidence type="ECO:0000256" key="1">
    <source>
        <dbReference type="ARBA" id="ARBA00004275"/>
    </source>
</evidence>
<evidence type="ECO:0000256" key="4">
    <source>
        <dbReference type="ARBA" id="ARBA00023235"/>
    </source>
</evidence>
<dbReference type="EMBL" id="FQZU01000001">
    <property type="protein sequence ID" value="SHI55401.1"/>
    <property type="molecule type" value="Genomic_DNA"/>
</dbReference>